<evidence type="ECO:0000256" key="2">
    <source>
        <dbReference type="ARBA" id="ARBA00006214"/>
    </source>
</evidence>
<feature type="transmembrane region" description="Helical" evidence="10">
    <location>
        <begin position="190"/>
        <end position="212"/>
    </location>
</feature>
<keyword evidence="3 10" id="KW-0812">Transmembrane</keyword>
<evidence type="ECO:0000313" key="12">
    <source>
        <dbReference type="EMBL" id="MFD2839140.1"/>
    </source>
</evidence>
<evidence type="ECO:0000256" key="7">
    <source>
        <dbReference type="ARBA" id="ARBA00023136"/>
    </source>
</evidence>
<dbReference type="CDD" id="cd12922">
    <property type="entry name" value="VKOR_5"/>
    <property type="match status" value="1"/>
</dbReference>
<dbReference type="InterPro" id="IPR012932">
    <property type="entry name" value="VKOR"/>
</dbReference>
<dbReference type="PANTHER" id="PTHR34573:SF1">
    <property type="entry name" value="VITAMIN K EPOXIDE REDUCTASE DOMAIN-CONTAINING PROTEIN"/>
    <property type="match status" value="1"/>
</dbReference>
<feature type="transmembrane region" description="Helical" evidence="10">
    <location>
        <begin position="30"/>
        <end position="50"/>
    </location>
</feature>
<keyword evidence="6" id="KW-0560">Oxidoreductase</keyword>
<dbReference type="RefSeq" id="WP_377464567.1">
    <property type="nucleotide sequence ID" value="NZ_JBHUOP010000001.1"/>
</dbReference>
<keyword evidence="5 10" id="KW-1133">Transmembrane helix</keyword>
<evidence type="ECO:0000256" key="3">
    <source>
        <dbReference type="ARBA" id="ARBA00022692"/>
    </source>
</evidence>
<keyword evidence="4" id="KW-0874">Quinone</keyword>
<evidence type="ECO:0000256" key="5">
    <source>
        <dbReference type="ARBA" id="ARBA00022989"/>
    </source>
</evidence>
<evidence type="ECO:0000256" key="6">
    <source>
        <dbReference type="ARBA" id="ARBA00023002"/>
    </source>
</evidence>
<keyword evidence="9" id="KW-0676">Redox-active center</keyword>
<comment type="subcellular location">
    <subcellularLocation>
        <location evidence="1">Membrane</location>
        <topology evidence="1">Multi-pass membrane protein</topology>
    </subcellularLocation>
</comment>
<keyword evidence="7 10" id="KW-0472">Membrane</keyword>
<feature type="transmembrane region" description="Helical" evidence="10">
    <location>
        <begin position="91"/>
        <end position="109"/>
    </location>
</feature>
<feature type="domain" description="Vitamin K epoxide reductase" evidence="11">
    <location>
        <begin position="27"/>
        <end position="168"/>
    </location>
</feature>
<evidence type="ECO:0000256" key="1">
    <source>
        <dbReference type="ARBA" id="ARBA00004141"/>
    </source>
</evidence>
<sequence>MSEASQHDLDEEFDFSEELEASRSISDRTFGWLLIVLGGIAFAASMALSIEKYLKLANPDHEASCTFNLFLDCADAMGSAQGAIFGFPNPLIGVFAFTVVITSGVVLVAGARLPRWYWLSLLTGTALGMAMIVFLMFTSIHTLQRLCPYCMVVWAAMIPLFWYQIVRAVQERHLKVSDGLRTRLMRDKHLILPVFYVLVLVWIALGMGGVILEYINS</sequence>
<protein>
    <submittedName>
        <fullName evidence="12">Vitamin K epoxide reductase family protein</fullName>
    </submittedName>
</protein>
<keyword evidence="13" id="KW-1185">Reference proteome</keyword>
<evidence type="ECO:0000256" key="4">
    <source>
        <dbReference type="ARBA" id="ARBA00022719"/>
    </source>
</evidence>
<feature type="transmembrane region" description="Helical" evidence="10">
    <location>
        <begin position="116"/>
        <end position="140"/>
    </location>
</feature>
<dbReference type="Pfam" id="PF07884">
    <property type="entry name" value="VKOR"/>
    <property type="match status" value="1"/>
</dbReference>
<dbReference type="Proteomes" id="UP001597391">
    <property type="component" value="Unassembled WGS sequence"/>
</dbReference>
<evidence type="ECO:0000256" key="10">
    <source>
        <dbReference type="SAM" id="Phobius"/>
    </source>
</evidence>
<comment type="caution">
    <text evidence="12">The sequence shown here is derived from an EMBL/GenBank/DDBJ whole genome shotgun (WGS) entry which is preliminary data.</text>
</comment>
<name>A0ABW5XC85_9MICO</name>
<comment type="similarity">
    <text evidence="2">Belongs to the VKOR family.</text>
</comment>
<evidence type="ECO:0000256" key="8">
    <source>
        <dbReference type="ARBA" id="ARBA00023157"/>
    </source>
</evidence>
<keyword evidence="8" id="KW-1015">Disulfide bond</keyword>
<reference evidence="13" key="1">
    <citation type="journal article" date="2019" name="Int. J. Syst. Evol. Microbiol.">
        <title>The Global Catalogue of Microorganisms (GCM) 10K type strain sequencing project: providing services to taxonomists for standard genome sequencing and annotation.</title>
        <authorList>
            <consortium name="The Broad Institute Genomics Platform"/>
            <consortium name="The Broad Institute Genome Sequencing Center for Infectious Disease"/>
            <person name="Wu L."/>
            <person name="Ma J."/>
        </authorList>
    </citation>
    <scope>NUCLEOTIDE SEQUENCE [LARGE SCALE GENOMIC DNA]</scope>
    <source>
        <strain evidence="13">KCTC 33576</strain>
    </source>
</reference>
<proteinExistence type="inferred from homology"/>
<dbReference type="InterPro" id="IPR038354">
    <property type="entry name" value="VKOR_sf"/>
</dbReference>
<dbReference type="PANTHER" id="PTHR34573">
    <property type="entry name" value="VKC DOMAIN-CONTAINING PROTEIN"/>
    <property type="match status" value="1"/>
</dbReference>
<evidence type="ECO:0000256" key="9">
    <source>
        <dbReference type="ARBA" id="ARBA00023284"/>
    </source>
</evidence>
<dbReference type="InterPro" id="IPR041714">
    <property type="entry name" value="VKOR_Actinobacteria"/>
</dbReference>
<dbReference type="SMART" id="SM00756">
    <property type="entry name" value="VKc"/>
    <property type="match status" value="1"/>
</dbReference>
<dbReference type="EMBL" id="JBHUOP010000001">
    <property type="protein sequence ID" value="MFD2839140.1"/>
    <property type="molecule type" value="Genomic_DNA"/>
</dbReference>
<accession>A0ABW5XC85</accession>
<organism evidence="12 13">
    <name type="scientific">Populibacterium corticicola</name>
    <dbReference type="NCBI Taxonomy" id="1812826"/>
    <lineage>
        <taxon>Bacteria</taxon>
        <taxon>Bacillati</taxon>
        <taxon>Actinomycetota</taxon>
        <taxon>Actinomycetes</taxon>
        <taxon>Micrococcales</taxon>
        <taxon>Jonesiaceae</taxon>
        <taxon>Populibacterium</taxon>
    </lineage>
</organism>
<feature type="transmembrane region" description="Helical" evidence="10">
    <location>
        <begin position="146"/>
        <end position="169"/>
    </location>
</feature>
<evidence type="ECO:0000313" key="13">
    <source>
        <dbReference type="Proteomes" id="UP001597391"/>
    </source>
</evidence>
<evidence type="ECO:0000259" key="11">
    <source>
        <dbReference type="SMART" id="SM00756"/>
    </source>
</evidence>
<dbReference type="Gene3D" id="1.20.1440.130">
    <property type="entry name" value="VKOR domain"/>
    <property type="match status" value="1"/>
</dbReference>
<gene>
    <name evidence="12" type="ORF">ACFSYH_00935</name>
</gene>